<keyword evidence="1" id="KW-0472">Membrane</keyword>
<keyword evidence="1" id="KW-0812">Transmembrane</keyword>
<keyword evidence="1" id="KW-1133">Transmembrane helix</keyword>
<feature type="transmembrane region" description="Helical" evidence="1">
    <location>
        <begin position="42"/>
        <end position="63"/>
    </location>
</feature>
<evidence type="ECO:0000313" key="2">
    <source>
        <dbReference type="EMBL" id="APH03433.1"/>
    </source>
</evidence>
<dbReference type="GO" id="GO:0016746">
    <property type="term" value="F:acyltransferase activity"/>
    <property type="evidence" value="ECO:0007669"/>
    <property type="project" value="UniProtKB-KW"/>
</dbReference>
<dbReference type="AlphaFoldDB" id="A0A1L3MM61"/>
<accession>A0A1L3MM61</accession>
<proteinExistence type="predicted"/>
<dbReference type="KEGG" id="bwh:A9C19_00935"/>
<dbReference type="EMBL" id="CP016020">
    <property type="protein sequence ID" value="APH03433.1"/>
    <property type="molecule type" value="Genomic_DNA"/>
</dbReference>
<evidence type="ECO:0000256" key="1">
    <source>
        <dbReference type="SAM" id="Phobius"/>
    </source>
</evidence>
<gene>
    <name evidence="2" type="ORF">A9C19_00935</name>
</gene>
<evidence type="ECO:0000313" key="3">
    <source>
        <dbReference type="Proteomes" id="UP000181936"/>
    </source>
</evidence>
<keyword evidence="2" id="KW-0012">Acyltransferase</keyword>
<keyword evidence="3" id="KW-1185">Reference proteome</keyword>
<feature type="transmembrane region" description="Helical" evidence="1">
    <location>
        <begin position="12"/>
        <end position="30"/>
    </location>
</feature>
<name>A0A1L3MM61_9BACI</name>
<keyword evidence="2" id="KW-0808">Transferase</keyword>
<dbReference type="Proteomes" id="UP000181936">
    <property type="component" value="Chromosome"/>
</dbReference>
<sequence length="105" mass="11863">MERKSLKVFTKISFYMALATIIVIPFSLYLSSTTSNNNLGSILRPFALIAFYSSLVGIPLSIISMFSKENLAKRIFALIVNLTPISLIFYALIMGFTDEFFRIVH</sequence>
<dbReference type="OrthoDB" id="2942374at2"/>
<feature type="transmembrane region" description="Helical" evidence="1">
    <location>
        <begin position="75"/>
        <end position="96"/>
    </location>
</feature>
<organism evidence="2 3">
    <name type="scientific">Bacillus weihaiensis</name>
    <dbReference type="NCBI Taxonomy" id="1547283"/>
    <lineage>
        <taxon>Bacteria</taxon>
        <taxon>Bacillati</taxon>
        <taxon>Bacillota</taxon>
        <taxon>Bacilli</taxon>
        <taxon>Bacillales</taxon>
        <taxon>Bacillaceae</taxon>
        <taxon>Bacillus</taxon>
    </lineage>
</organism>
<protein>
    <submittedName>
        <fullName evidence="2">2-acyl-glycerophospho-ethanolamine acyltransferase</fullName>
    </submittedName>
</protein>
<dbReference type="RefSeq" id="WP_072578219.1">
    <property type="nucleotide sequence ID" value="NZ_CP016020.1"/>
</dbReference>
<reference evidence="2 3" key="1">
    <citation type="journal article" date="2016" name="Sci. Rep.">
        <title>Complete genome sequence and transcriptomic analysis of a novel marine strain Bacillus weihaiensis reveals the mechanism of brown algae degradation.</title>
        <authorList>
            <person name="Zhu Y."/>
            <person name="Chen P."/>
            <person name="Bao Y."/>
            <person name="Men Y."/>
            <person name="Zeng Y."/>
            <person name="Yang J."/>
            <person name="Sun J."/>
            <person name="Sun Y."/>
        </authorList>
    </citation>
    <scope>NUCLEOTIDE SEQUENCE [LARGE SCALE GENOMIC DNA]</scope>
    <source>
        <strain evidence="2 3">Alg07</strain>
    </source>
</reference>